<dbReference type="Pfam" id="PF23579">
    <property type="entry name" value="ARM_TBCD"/>
    <property type="match status" value="1"/>
</dbReference>
<dbReference type="InterPro" id="IPR021133">
    <property type="entry name" value="HEAT_type_2"/>
</dbReference>
<dbReference type="Gene3D" id="1.25.10.10">
    <property type="entry name" value="Leucine-rich Repeat Variant"/>
    <property type="match status" value="1"/>
</dbReference>
<feature type="compositionally biased region" description="Gly residues" evidence="3">
    <location>
        <begin position="1213"/>
        <end position="1222"/>
    </location>
</feature>
<dbReference type="InterPro" id="IPR022577">
    <property type="entry name" value="TBCD_C"/>
</dbReference>
<gene>
    <name evidence="6" type="ORF">ESCO_002919</name>
</gene>
<protein>
    <submittedName>
        <fullName evidence="6">Tubulin-specific chaperone D</fullName>
    </submittedName>
</protein>
<feature type="domain" description="Tubulin-folding cofactor D ARM repeats" evidence="5">
    <location>
        <begin position="443"/>
        <end position="513"/>
    </location>
</feature>
<dbReference type="EMBL" id="LGSR01000022">
    <property type="protein sequence ID" value="KOS18367.1"/>
    <property type="molecule type" value="Genomic_DNA"/>
</dbReference>
<dbReference type="OrthoDB" id="10253476at2759"/>
<dbReference type="GO" id="GO:0007021">
    <property type="term" value="P:tubulin complex assembly"/>
    <property type="evidence" value="ECO:0007669"/>
    <property type="project" value="InterPro"/>
</dbReference>
<dbReference type="Pfam" id="PF12612">
    <property type="entry name" value="TFCD_C"/>
    <property type="match status" value="1"/>
</dbReference>
<keyword evidence="7" id="KW-1185">Reference proteome</keyword>
<reference evidence="6 7" key="1">
    <citation type="submission" date="2015-07" db="EMBL/GenBank/DDBJ databases">
        <title>The genome of the fungus Escovopsis weberi, a specialized disease agent of ant agriculture.</title>
        <authorList>
            <person name="de Man T.J."/>
            <person name="Stajich J.E."/>
            <person name="Kubicek C.P."/>
            <person name="Chenthamara K."/>
            <person name="Atanasova L."/>
            <person name="Druzhinina I.S."/>
            <person name="Birnbaum S."/>
            <person name="Barribeau S.M."/>
            <person name="Teiling C."/>
            <person name="Suen G."/>
            <person name="Currie C."/>
            <person name="Gerardo N.M."/>
        </authorList>
    </citation>
    <scope>NUCLEOTIDE SEQUENCE [LARGE SCALE GENOMIC DNA]</scope>
</reference>
<evidence type="ECO:0000313" key="6">
    <source>
        <dbReference type="EMBL" id="KOS18367.1"/>
    </source>
</evidence>
<feature type="region of interest" description="Disordered" evidence="3">
    <location>
        <begin position="1198"/>
        <end position="1235"/>
    </location>
</feature>
<evidence type="ECO:0000259" key="4">
    <source>
        <dbReference type="Pfam" id="PF12612"/>
    </source>
</evidence>
<dbReference type="GO" id="GO:0007023">
    <property type="term" value="P:post-chaperonin tubulin folding pathway"/>
    <property type="evidence" value="ECO:0007669"/>
    <property type="project" value="InterPro"/>
</dbReference>
<dbReference type="InterPro" id="IPR058033">
    <property type="entry name" value="ARM_TBCD_2nd"/>
</dbReference>
<sequence>MDVSERDSDAFLYKHAKDLVKDLDHGIATQLRKPDGRGGSQVRPWVRLGDVMKQTCAVLDLFQELPQLLDPHLPKWIPFLAETYLDYLQTRHRHKRVRNRSGLLAPLDFVICKILYSFCKVRGEKVIVRFLNVETKYLELLLTSVEDAEQQHEQQEQASPNAPGDPFWSWEQRYIALLWLSHLMLAPFDLSTISSADLEESVVSRIPGFEWPADVPGLTMRVIPLAVKYIARAGKERDAAKALLVRMAMRRDMQELGILKSLVHWALESLRPKGDQGRAFASPYLYLGVLSFLAGLLRSASETSDLDAYLSPIFDAVLAISQGDNEVSKTIMSLALARKMMLKVLRSLTVSILRRPQDPKGTEVTESAIGYLLDSLSDNDTPVRLSASKALSIITLKLDPEMASQVVDAVLEALNRNLLWTTRLMGNKGAVPVRDVSAVNPLEWHGLMLTLSHLLYRRSPPAAQLSDIFRALLVGLSFEQRGVSGASLGSNVRDAACFGIWALARRYTTQELLAIPTRSVYATAAKSSSSSSSSQPDAPATSVLQILATELVMAASLDSEGNIRRGASAALQELIGRHPDTVEHGIGVVQVVDYHAVARRSRAMLEVATGATTLSPQYGEAVVDGILSWRGIGDLDTSSRRVAGAAFGILTAQLAGMAAGGDASSRFEASIDQVMYRLEDLQKRQVEERHGLLICFAALVDKLSEHAPPPPQALVQKILGCVTKILEDCEHNEYRRPELIAEAASRLVVSALPLILGTSEKGSEMLSPDRRHSYTEIASISTRDETPTSAQAQDLITKLRDVMPKWLSRNETETVEAASTAGLMLLVLSAAEQREAILAGWAGTVATKTSGPGSCPVEGYFHALALAQPLAESQQGRDTRKRGSNRDNGDNDDDGAEPDLVCRAFLQRWDADKDIETRVALLQSLVRGRMLRDRPRVFLDLLEEGLNNYTTTARGDEGSLVRVQALRAVQVLWADLAREPTWAAMSVRKLLFSVLRLSAEKLDRVRREAKEVVALLLTDSQTFRACAYTSKAYFLQLLNLASAPLRKHALELARAPDRTPWMAALLAGLVSSADTGNEDLVMDSRAALCEFCSGGAADGGADAAAAADTAANANANADALCAALVHNLRAWAGEDRVVVPTLEVVGFLLSVGLFARSVRWRGVCLEAQRAGYKSGNVRKVLACVKVYGGMAAAAAAVQEQEQEQEQDKREGGKGTTGMGQGEGEGEAADDGGVQEGGAEARRRLGALMRHPWPKVRSAVVDELWGLGIAGPGVEGELLLGVDWAKTPQAGIKTLVQDLGLV</sequence>
<organism evidence="6 7">
    <name type="scientific">Escovopsis weberi</name>
    <dbReference type="NCBI Taxonomy" id="150374"/>
    <lineage>
        <taxon>Eukaryota</taxon>
        <taxon>Fungi</taxon>
        <taxon>Dikarya</taxon>
        <taxon>Ascomycota</taxon>
        <taxon>Pezizomycotina</taxon>
        <taxon>Sordariomycetes</taxon>
        <taxon>Hypocreomycetidae</taxon>
        <taxon>Hypocreales</taxon>
        <taxon>Hypocreaceae</taxon>
        <taxon>Escovopsis</taxon>
    </lineage>
</organism>
<evidence type="ECO:0000256" key="3">
    <source>
        <dbReference type="SAM" id="MobiDB-lite"/>
    </source>
</evidence>
<dbReference type="PROSITE" id="PS50077">
    <property type="entry name" value="HEAT_REPEAT"/>
    <property type="match status" value="1"/>
</dbReference>
<feature type="domain" description="Tubulin-folding cofactor D ARM repeats" evidence="5">
    <location>
        <begin position="361"/>
        <end position="416"/>
    </location>
</feature>
<name>A0A0M8MWQ0_ESCWE</name>
<dbReference type="GO" id="GO:0048487">
    <property type="term" value="F:beta-tubulin binding"/>
    <property type="evidence" value="ECO:0007669"/>
    <property type="project" value="InterPro"/>
</dbReference>
<feature type="region of interest" description="Disordered" evidence="3">
    <location>
        <begin position="871"/>
        <end position="896"/>
    </location>
</feature>
<dbReference type="PANTHER" id="PTHR12658:SF0">
    <property type="entry name" value="TUBULIN-SPECIFIC CHAPERONE D"/>
    <property type="match status" value="1"/>
</dbReference>
<dbReference type="Pfam" id="PF25767">
    <property type="entry name" value="ARM_TBCD_2nd"/>
    <property type="match status" value="2"/>
</dbReference>
<feature type="domain" description="Tubulin-folding cofactor D C-terminal" evidence="4">
    <location>
        <begin position="990"/>
        <end position="1177"/>
    </location>
</feature>
<dbReference type="STRING" id="150374.A0A0M8MWQ0"/>
<evidence type="ECO:0000259" key="5">
    <source>
        <dbReference type="Pfam" id="PF25767"/>
    </source>
</evidence>
<accession>A0A0M8MWQ0</accession>
<dbReference type="InterPro" id="IPR016024">
    <property type="entry name" value="ARM-type_fold"/>
</dbReference>
<dbReference type="InterPro" id="IPR033162">
    <property type="entry name" value="TBCD"/>
</dbReference>
<evidence type="ECO:0000256" key="2">
    <source>
        <dbReference type="PROSITE-ProRule" id="PRU00103"/>
    </source>
</evidence>
<evidence type="ECO:0000256" key="1">
    <source>
        <dbReference type="ARBA" id="ARBA00023186"/>
    </source>
</evidence>
<keyword evidence="1" id="KW-0143">Chaperone</keyword>
<dbReference type="SUPFAM" id="SSF48371">
    <property type="entry name" value="ARM repeat"/>
    <property type="match status" value="1"/>
</dbReference>
<feature type="repeat" description="HEAT" evidence="2">
    <location>
        <begin position="368"/>
        <end position="405"/>
    </location>
</feature>
<comment type="caution">
    <text evidence="6">The sequence shown here is derived from an EMBL/GenBank/DDBJ whole genome shotgun (WGS) entry which is preliminary data.</text>
</comment>
<proteinExistence type="predicted"/>
<dbReference type="PANTHER" id="PTHR12658">
    <property type="entry name" value="BETA-TUBULIN COFACTOR D"/>
    <property type="match status" value="1"/>
</dbReference>
<dbReference type="Proteomes" id="UP000053831">
    <property type="component" value="Unassembled WGS sequence"/>
</dbReference>
<dbReference type="GO" id="GO:0000226">
    <property type="term" value="P:microtubule cytoskeleton organization"/>
    <property type="evidence" value="ECO:0007669"/>
    <property type="project" value="TreeGrafter"/>
</dbReference>
<dbReference type="InterPro" id="IPR011989">
    <property type="entry name" value="ARM-like"/>
</dbReference>
<evidence type="ECO:0000313" key="7">
    <source>
        <dbReference type="Proteomes" id="UP000053831"/>
    </source>
</evidence>
<dbReference type="GO" id="GO:0005096">
    <property type="term" value="F:GTPase activator activity"/>
    <property type="evidence" value="ECO:0007669"/>
    <property type="project" value="InterPro"/>
</dbReference>